<comment type="subcellular location">
    <subcellularLocation>
        <location evidence="1 9">Mitochondrion inner membrane</location>
        <topology evidence="1 9">Multi-pass membrane protein</topology>
    </subcellularLocation>
</comment>
<dbReference type="PANTHER" id="PTHR14110">
    <property type="entry name" value="MITOCHONDRIAL IMPORT INNER MEMBRANE TRANSLOCASE SUBUNIT TIM22"/>
    <property type="match status" value="1"/>
</dbReference>
<keyword evidence="3" id="KW-0812">Transmembrane</keyword>
<evidence type="ECO:0000256" key="8">
    <source>
        <dbReference type="ARBA" id="ARBA00024713"/>
    </source>
</evidence>
<dbReference type="EnsemblMetazoa" id="GBRI011179-RA">
    <property type="protein sequence ID" value="GBRI011179-PA"/>
    <property type="gene ID" value="GBRI011179"/>
</dbReference>
<reference evidence="10" key="2">
    <citation type="submission" date="2020-05" db="UniProtKB">
        <authorList>
            <consortium name="EnsemblMetazoa"/>
        </authorList>
    </citation>
    <scope>IDENTIFICATION</scope>
    <source>
        <strain evidence="10">IAEA</strain>
    </source>
</reference>
<dbReference type="Proteomes" id="UP000091820">
    <property type="component" value="Unassembled WGS sequence"/>
</dbReference>
<organism evidence="10 11">
    <name type="scientific">Glossina brevipalpis</name>
    <dbReference type="NCBI Taxonomy" id="37001"/>
    <lineage>
        <taxon>Eukaryota</taxon>
        <taxon>Metazoa</taxon>
        <taxon>Ecdysozoa</taxon>
        <taxon>Arthropoda</taxon>
        <taxon>Hexapoda</taxon>
        <taxon>Insecta</taxon>
        <taxon>Pterygota</taxon>
        <taxon>Neoptera</taxon>
        <taxon>Endopterygota</taxon>
        <taxon>Diptera</taxon>
        <taxon>Brachycera</taxon>
        <taxon>Muscomorpha</taxon>
        <taxon>Hippoboscoidea</taxon>
        <taxon>Glossinidae</taxon>
        <taxon>Glossina</taxon>
    </lineage>
</organism>
<keyword evidence="6 9" id="KW-0496">Mitochondrion</keyword>
<dbReference type="PANTHER" id="PTHR14110:SF0">
    <property type="entry name" value="MITOCHONDRIAL IMPORT INNER MEMBRANE TRANSLOCASE SUBUNIT TIM22"/>
    <property type="match status" value="1"/>
</dbReference>
<evidence type="ECO:0000256" key="1">
    <source>
        <dbReference type="ARBA" id="ARBA00004448"/>
    </source>
</evidence>
<dbReference type="GO" id="GO:0008320">
    <property type="term" value="F:protein transmembrane transporter activity"/>
    <property type="evidence" value="ECO:0007669"/>
    <property type="project" value="UniProtKB-UniRule"/>
</dbReference>
<dbReference type="GO" id="GO:0030943">
    <property type="term" value="F:mitochondrion targeting sequence binding"/>
    <property type="evidence" value="ECO:0007669"/>
    <property type="project" value="TreeGrafter"/>
</dbReference>
<evidence type="ECO:0000256" key="7">
    <source>
        <dbReference type="ARBA" id="ARBA00023136"/>
    </source>
</evidence>
<keyword evidence="9" id="KW-0813">Transport</keyword>
<dbReference type="AlphaFoldDB" id="A0A1A9W9I2"/>
<dbReference type="Pfam" id="PF02466">
    <property type="entry name" value="Tim17"/>
    <property type="match status" value="1"/>
</dbReference>
<keyword evidence="4 9" id="KW-0999">Mitochondrion inner membrane</keyword>
<dbReference type="GO" id="GO:0045039">
    <property type="term" value="P:protein insertion into mitochondrial inner membrane"/>
    <property type="evidence" value="ECO:0007669"/>
    <property type="project" value="UniProtKB-UniRule"/>
</dbReference>
<reference evidence="11" key="1">
    <citation type="submission" date="2014-03" db="EMBL/GenBank/DDBJ databases">
        <authorList>
            <person name="Aksoy S."/>
            <person name="Warren W."/>
            <person name="Wilson R.K."/>
        </authorList>
    </citation>
    <scope>NUCLEOTIDE SEQUENCE [LARGE SCALE GENOMIC DNA]</scope>
    <source>
        <strain evidence="11">IAEA</strain>
    </source>
</reference>
<evidence type="ECO:0000256" key="5">
    <source>
        <dbReference type="ARBA" id="ARBA00022989"/>
    </source>
</evidence>
<accession>A0A1A9W9I2</accession>
<keyword evidence="9" id="KW-0653">Protein transport</keyword>
<name>A0A1A9W9I2_9MUSC</name>
<evidence type="ECO:0000256" key="2">
    <source>
        <dbReference type="ARBA" id="ARBA00008444"/>
    </source>
</evidence>
<evidence type="ECO:0000313" key="11">
    <source>
        <dbReference type="Proteomes" id="UP000091820"/>
    </source>
</evidence>
<evidence type="ECO:0000256" key="9">
    <source>
        <dbReference type="RuleBase" id="RU367038"/>
    </source>
</evidence>
<sequence>MALLPPPPNEDGKTKTKFFEDPELDGIAKYFIGNLFRYRENIIIPRGNGPVQIKTKEEKMIEGAMESCTFKSLTACVMGYGLGAAIGLFTSSVSPNMANPMGNEKQQTAREVFREMRSTTHSYAKNFALIGCVFSAVECIVESQRGVSDWRNGTYSGAVTGGLIGLRAGVKAAIAGALGFAAFSTVIDYYMHSR</sequence>
<comment type="subunit">
    <text evidence="9">Component of the TIM22 complex.</text>
</comment>
<comment type="similarity">
    <text evidence="2 9">Belongs to the Tim17/Tim22/Tim23 family.</text>
</comment>
<keyword evidence="7" id="KW-0472">Membrane</keyword>
<evidence type="ECO:0000256" key="6">
    <source>
        <dbReference type="ARBA" id="ARBA00023128"/>
    </source>
</evidence>
<dbReference type="InterPro" id="IPR039175">
    <property type="entry name" value="TIM22"/>
</dbReference>
<keyword evidence="9" id="KW-0811">Translocation</keyword>
<keyword evidence="11" id="KW-1185">Reference proteome</keyword>
<evidence type="ECO:0000256" key="3">
    <source>
        <dbReference type="ARBA" id="ARBA00022692"/>
    </source>
</evidence>
<proteinExistence type="inferred from homology"/>
<dbReference type="VEuPathDB" id="VectorBase:GBRI011179"/>
<keyword evidence="5" id="KW-1133">Transmembrane helix</keyword>
<comment type="function">
    <text evidence="8 9">Essential core component of the TIM22 complex, a complex that mediates the import and insertion of multi-pass transmembrane proteins into the mitochondrial inner membrane. In the TIM22 complex, it constitutes the voltage-activated and signal-gated channel. Forms a twin-pore translocase that uses the membrane potential as external driving force in 2 voltage-dependent steps.</text>
</comment>
<dbReference type="GO" id="GO:0042721">
    <property type="term" value="C:TIM22 mitochondrial import inner membrane insertion complex"/>
    <property type="evidence" value="ECO:0007669"/>
    <property type="project" value="UniProtKB-UniRule"/>
</dbReference>
<protein>
    <recommendedName>
        <fullName evidence="9">Mitochondrial import inner membrane translocase subunit TIM22</fullName>
    </recommendedName>
</protein>
<evidence type="ECO:0000313" key="10">
    <source>
        <dbReference type="EnsemblMetazoa" id="GBRI011179-PA"/>
    </source>
</evidence>
<dbReference type="STRING" id="37001.A0A1A9W9I2"/>
<evidence type="ECO:0000256" key="4">
    <source>
        <dbReference type="ARBA" id="ARBA00022792"/>
    </source>
</evidence>